<gene>
    <name evidence="2" type="ORF">BIT28_27810</name>
</gene>
<dbReference type="AlphaFoldDB" id="A0A1Q9H7J6"/>
<name>A0A1Q9H7J6_9GAMM</name>
<dbReference type="STRING" id="1903952.BIT28_27810"/>
<evidence type="ECO:0000313" key="3">
    <source>
        <dbReference type="Proteomes" id="UP000186905"/>
    </source>
</evidence>
<keyword evidence="1" id="KW-0472">Membrane</keyword>
<feature type="transmembrane region" description="Helical" evidence="1">
    <location>
        <begin position="151"/>
        <end position="170"/>
    </location>
</feature>
<dbReference type="InterPro" id="IPR016032">
    <property type="entry name" value="Sig_transdc_resp-reg_C-effctor"/>
</dbReference>
<evidence type="ECO:0008006" key="4">
    <source>
        <dbReference type="Google" id="ProtNLM"/>
    </source>
</evidence>
<sequence length="173" mass="19754">MTTKALTRCYRFESVDFEPDLRLLVWQDNTETELTVHESRLLETLCYFAGEVISAQSLFDKTFTLVDPYSHESNNHYDLNTLLISLTKKLEYNGEMSIPIEVIPHFGFRVPLPDKTCRLVHTFDKQPRLPAESNQEPKLESATEHIVKYSLLHKISVLLLAAAGVAIVVVSNF</sequence>
<evidence type="ECO:0000313" key="2">
    <source>
        <dbReference type="EMBL" id="OLQ83775.1"/>
    </source>
</evidence>
<dbReference type="Gene3D" id="1.10.10.10">
    <property type="entry name" value="Winged helix-like DNA-binding domain superfamily/Winged helix DNA-binding domain"/>
    <property type="match status" value="1"/>
</dbReference>
<evidence type="ECO:0000256" key="1">
    <source>
        <dbReference type="SAM" id="Phobius"/>
    </source>
</evidence>
<reference evidence="2 3" key="1">
    <citation type="submission" date="2016-09" db="EMBL/GenBank/DDBJ databases">
        <title>Photobacterium proteolyticum sp. nov. a protease producing bacterium isolated from ocean sediments of Laizhou Bay.</title>
        <authorList>
            <person name="Li Y."/>
        </authorList>
    </citation>
    <scope>NUCLEOTIDE SEQUENCE [LARGE SCALE GENOMIC DNA]</scope>
    <source>
        <strain evidence="2 3">13-12</strain>
    </source>
</reference>
<dbReference type="GO" id="GO:0006355">
    <property type="term" value="P:regulation of DNA-templated transcription"/>
    <property type="evidence" value="ECO:0007669"/>
    <property type="project" value="InterPro"/>
</dbReference>
<keyword evidence="1" id="KW-1133">Transmembrane helix</keyword>
<keyword evidence="3" id="KW-1185">Reference proteome</keyword>
<dbReference type="SUPFAM" id="SSF46894">
    <property type="entry name" value="C-terminal effector domain of the bipartite response regulators"/>
    <property type="match status" value="1"/>
</dbReference>
<keyword evidence="1" id="KW-0812">Transmembrane</keyword>
<dbReference type="InterPro" id="IPR036388">
    <property type="entry name" value="WH-like_DNA-bd_sf"/>
</dbReference>
<comment type="caution">
    <text evidence="2">The sequence shown here is derived from an EMBL/GenBank/DDBJ whole genome shotgun (WGS) entry which is preliminary data.</text>
</comment>
<dbReference type="EMBL" id="MJIL01000026">
    <property type="protein sequence ID" value="OLQ83775.1"/>
    <property type="molecule type" value="Genomic_DNA"/>
</dbReference>
<dbReference type="Proteomes" id="UP000186905">
    <property type="component" value="Unassembled WGS sequence"/>
</dbReference>
<dbReference type="OrthoDB" id="5828895at2"/>
<proteinExistence type="predicted"/>
<protein>
    <recommendedName>
        <fullName evidence="4">OmpR/PhoB-type domain-containing protein</fullName>
    </recommendedName>
</protein>
<dbReference type="GO" id="GO:0003677">
    <property type="term" value="F:DNA binding"/>
    <property type="evidence" value="ECO:0007669"/>
    <property type="project" value="InterPro"/>
</dbReference>
<organism evidence="2 3">
    <name type="scientific">Photobacterium proteolyticum</name>
    <dbReference type="NCBI Taxonomy" id="1903952"/>
    <lineage>
        <taxon>Bacteria</taxon>
        <taxon>Pseudomonadati</taxon>
        <taxon>Pseudomonadota</taxon>
        <taxon>Gammaproteobacteria</taxon>
        <taxon>Vibrionales</taxon>
        <taxon>Vibrionaceae</taxon>
        <taxon>Photobacterium</taxon>
    </lineage>
</organism>
<dbReference type="RefSeq" id="WP_075761646.1">
    <property type="nucleotide sequence ID" value="NZ_MJIL01000026.1"/>
</dbReference>
<accession>A0A1Q9H7J6</accession>